<proteinExistence type="inferred from homology"/>
<keyword evidence="3" id="KW-0479">Metal-binding</keyword>
<keyword evidence="10" id="KW-0539">Nucleus</keyword>
<evidence type="ECO:0000256" key="7">
    <source>
        <dbReference type="ARBA" id="ARBA00023015"/>
    </source>
</evidence>
<dbReference type="InterPro" id="IPR013083">
    <property type="entry name" value="Znf_RING/FYVE/PHD"/>
</dbReference>
<keyword evidence="16" id="KW-1185">Reference proteome</keyword>
<feature type="region of interest" description="Disordered" evidence="12">
    <location>
        <begin position="458"/>
        <end position="506"/>
    </location>
</feature>
<keyword evidence="7" id="KW-0805">Transcription regulation</keyword>
<dbReference type="PROSITE" id="PS50157">
    <property type="entry name" value="ZINC_FINGER_C2H2_2"/>
    <property type="match status" value="1"/>
</dbReference>
<evidence type="ECO:0000256" key="11">
    <source>
        <dbReference type="PROSITE-ProRule" id="PRU00042"/>
    </source>
</evidence>
<dbReference type="GO" id="GO:0000978">
    <property type="term" value="F:RNA polymerase II cis-regulatory region sequence-specific DNA binding"/>
    <property type="evidence" value="ECO:0007669"/>
    <property type="project" value="TreeGrafter"/>
</dbReference>
<comment type="similarity">
    <text evidence="2">Belongs to the krueppel C2H2-type zinc-finger protein family.</text>
</comment>
<keyword evidence="5 11" id="KW-0863">Zinc-finger</keyword>
<sequence>MAMRLAQGTWCELYSTLIDSFVRPLTMPTCPQCSHRPFITAAALMDHMRSSSLPHPYCKLCDRRFIDELSLKSHQVAKHPPMFDCMDCGRPFKSQVSLDEHFRGSPNHPNCPVCGRGFRTQALADSHHNESHPRATCDTCRRTMYEHEMAKHFKESPRHPKCHSCDEGFANDADYTSHCSIVHSDAHCVECDRQFFDVDALQNHYANSLQHPKCMRCKTGFANENEYAAHVATHSPVSPAMNSPMPSPHGMFSPALTGSVAPRLITSTSNSPALSRSDQNLATPYRSALLSAKSPLSPIFNFNNNDLLKHTLPLWSPVRGTVSPIREAEDEDDILTSSSAALMVQKLVDDVPEPSLPHIQVDHVPDLPRLQTFGLSRSASQSYTPKYDPFGENPVSEEWLTPYVGNGYSSPDVSSPAGLAQIPTISPVASTPSTASVKNNHSPEALIFSPFKMVSDHHSLGSKSNSSHGGRTPVSPSSAAPGSGSNSCAGPGGSYSLPSSSPSSISGEKESLHLHCRLCGTSPCRDMTATMCGHIFCNNCIVHAVISTSSCPVCNNPTLLYCLFKLDLTSV</sequence>
<evidence type="ECO:0000256" key="3">
    <source>
        <dbReference type="ARBA" id="ARBA00022723"/>
    </source>
</evidence>
<organism evidence="15 16">
    <name type="scientific">Armillaria tabescens</name>
    <name type="common">Ringless honey mushroom</name>
    <name type="synonym">Agaricus tabescens</name>
    <dbReference type="NCBI Taxonomy" id="1929756"/>
    <lineage>
        <taxon>Eukaryota</taxon>
        <taxon>Fungi</taxon>
        <taxon>Dikarya</taxon>
        <taxon>Basidiomycota</taxon>
        <taxon>Agaricomycotina</taxon>
        <taxon>Agaricomycetes</taxon>
        <taxon>Agaricomycetidae</taxon>
        <taxon>Agaricales</taxon>
        <taxon>Marasmiineae</taxon>
        <taxon>Physalacriaceae</taxon>
        <taxon>Desarmillaria</taxon>
    </lineage>
</organism>
<evidence type="ECO:0000256" key="9">
    <source>
        <dbReference type="ARBA" id="ARBA00023163"/>
    </source>
</evidence>
<dbReference type="Gene3D" id="3.30.160.60">
    <property type="entry name" value="Classic Zinc Finger"/>
    <property type="match status" value="2"/>
</dbReference>
<keyword evidence="9" id="KW-0804">Transcription</keyword>
<evidence type="ECO:0000256" key="12">
    <source>
        <dbReference type="SAM" id="MobiDB-lite"/>
    </source>
</evidence>
<dbReference type="SMART" id="SM00355">
    <property type="entry name" value="ZnF_C2H2"/>
    <property type="match status" value="8"/>
</dbReference>
<evidence type="ECO:0000256" key="10">
    <source>
        <dbReference type="ARBA" id="ARBA00023242"/>
    </source>
</evidence>
<dbReference type="InterPro" id="IPR036236">
    <property type="entry name" value="Znf_C2H2_sf"/>
</dbReference>
<protein>
    <recommendedName>
        <fullName evidence="17">RING-type domain-containing protein</fullName>
    </recommendedName>
</protein>
<comment type="caution">
    <text evidence="15">The sequence shown here is derived from an EMBL/GenBank/DDBJ whole genome shotgun (WGS) entry which is preliminary data.</text>
</comment>
<name>A0AA39MWU9_ARMTA</name>
<dbReference type="AlphaFoldDB" id="A0AA39MWU9"/>
<evidence type="ECO:0000259" key="13">
    <source>
        <dbReference type="PROSITE" id="PS50089"/>
    </source>
</evidence>
<keyword evidence="8" id="KW-0238">DNA-binding</keyword>
<accession>A0AA39MWU9</accession>
<dbReference type="SMART" id="SM00184">
    <property type="entry name" value="RING"/>
    <property type="match status" value="1"/>
</dbReference>
<dbReference type="PANTHER" id="PTHR24393">
    <property type="entry name" value="ZINC FINGER PROTEIN"/>
    <property type="match status" value="1"/>
</dbReference>
<dbReference type="EMBL" id="JAUEPS010000038">
    <property type="protein sequence ID" value="KAK0449582.1"/>
    <property type="molecule type" value="Genomic_DNA"/>
</dbReference>
<evidence type="ECO:0000256" key="1">
    <source>
        <dbReference type="ARBA" id="ARBA00004123"/>
    </source>
</evidence>
<dbReference type="GO" id="GO:0005634">
    <property type="term" value="C:nucleus"/>
    <property type="evidence" value="ECO:0007669"/>
    <property type="project" value="UniProtKB-SubCell"/>
</dbReference>
<dbReference type="PROSITE" id="PS00028">
    <property type="entry name" value="ZINC_FINGER_C2H2_1"/>
    <property type="match status" value="3"/>
</dbReference>
<evidence type="ECO:0000256" key="2">
    <source>
        <dbReference type="ARBA" id="ARBA00006991"/>
    </source>
</evidence>
<feature type="domain" description="C2H2-type" evidence="14">
    <location>
        <begin position="83"/>
        <end position="108"/>
    </location>
</feature>
<evidence type="ECO:0000259" key="14">
    <source>
        <dbReference type="PROSITE" id="PS50157"/>
    </source>
</evidence>
<reference evidence="15" key="1">
    <citation type="submission" date="2023-06" db="EMBL/GenBank/DDBJ databases">
        <authorList>
            <consortium name="Lawrence Berkeley National Laboratory"/>
            <person name="Ahrendt S."/>
            <person name="Sahu N."/>
            <person name="Indic B."/>
            <person name="Wong-Bajracharya J."/>
            <person name="Merenyi Z."/>
            <person name="Ke H.-M."/>
            <person name="Monk M."/>
            <person name="Kocsube S."/>
            <person name="Drula E."/>
            <person name="Lipzen A."/>
            <person name="Balint B."/>
            <person name="Henrissat B."/>
            <person name="Andreopoulos B."/>
            <person name="Martin F.M."/>
            <person name="Harder C.B."/>
            <person name="Rigling D."/>
            <person name="Ford K.L."/>
            <person name="Foster G.D."/>
            <person name="Pangilinan J."/>
            <person name="Papanicolaou A."/>
            <person name="Barry K."/>
            <person name="LaButti K."/>
            <person name="Viragh M."/>
            <person name="Koriabine M."/>
            <person name="Yan M."/>
            <person name="Riley R."/>
            <person name="Champramary S."/>
            <person name="Plett K.L."/>
            <person name="Tsai I.J."/>
            <person name="Slot J."/>
            <person name="Sipos G."/>
            <person name="Plett J."/>
            <person name="Nagy L.G."/>
            <person name="Grigoriev I.V."/>
        </authorList>
    </citation>
    <scope>NUCLEOTIDE SEQUENCE</scope>
    <source>
        <strain evidence="15">CCBAS 213</strain>
    </source>
</reference>
<dbReference type="GeneID" id="85357542"/>
<evidence type="ECO:0000256" key="5">
    <source>
        <dbReference type="ARBA" id="ARBA00022771"/>
    </source>
</evidence>
<evidence type="ECO:0000256" key="6">
    <source>
        <dbReference type="ARBA" id="ARBA00022833"/>
    </source>
</evidence>
<dbReference type="GO" id="GO:0001228">
    <property type="term" value="F:DNA-binding transcription activator activity, RNA polymerase II-specific"/>
    <property type="evidence" value="ECO:0007669"/>
    <property type="project" value="TreeGrafter"/>
</dbReference>
<gene>
    <name evidence="15" type="ORF">EV420DRAFT_1564816</name>
</gene>
<keyword evidence="4" id="KW-0677">Repeat</keyword>
<dbReference type="PANTHER" id="PTHR24393:SF15">
    <property type="entry name" value="IP01243P-RELATED"/>
    <property type="match status" value="1"/>
</dbReference>
<evidence type="ECO:0000256" key="4">
    <source>
        <dbReference type="ARBA" id="ARBA00022737"/>
    </source>
</evidence>
<dbReference type="InterPro" id="IPR001841">
    <property type="entry name" value="Znf_RING"/>
</dbReference>
<evidence type="ECO:0000313" key="15">
    <source>
        <dbReference type="EMBL" id="KAK0449582.1"/>
    </source>
</evidence>
<dbReference type="PROSITE" id="PS00518">
    <property type="entry name" value="ZF_RING_1"/>
    <property type="match status" value="1"/>
</dbReference>
<dbReference type="InterPro" id="IPR017907">
    <property type="entry name" value="Znf_RING_CS"/>
</dbReference>
<feature type="domain" description="RING-type" evidence="13">
    <location>
        <begin position="516"/>
        <end position="555"/>
    </location>
</feature>
<dbReference type="Pfam" id="PF12874">
    <property type="entry name" value="zf-met"/>
    <property type="match status" value="1"/>
</dbReference>
<dbReference type="SUPFAM" id="SSF57850">
    <property type="entry name" value="RING/U-box"/>
    <property type="match status" value="1"/>
</dbReference>
<evidence type="ECO:0008006" key="17">
    <source>
        <dbReference type="Google" id="ProtNLM"/>
    </source>
</evidence>
<dbReference type="InterPro" id="IPR013087">
    <property type="entry name" value="Znf_C2H2_type"/>
</dbReference>
<dbReference type="GO" id="GO:0008270">
    <property type="term" value="F:zinc ion binding"/>
    <property type="evidence" value="ECO:0007669"/>
    <property type="project" value="UniProtKB-KW"/>
</dbReference>
<dbReference type="RefSeq" id="XP_060326874.1">
    <property type="nucleotide sequence ID" value="XM_060473994.1"/>
</dbReference>
<dbReference type="SUPFAM" id="SSF57667">
    <property type="entry name" value="beta-beta-alpha zinc fingers"/>
    <property type="match status" value="1"/>
</dbReference>
<comment type="subcellular location">
    <subcellularLocation>
        <location evidence="1">Nucleus</location>
    </subcellularLocation>
</comment>
<evidence type="ECO:0000313" key="16">
    <source>
        <dbReference type="Proteomes" id="UP001175211"/>
    </source>
</evidence>
<keyword evidence="6" id="KW-0862">Zinc</keyword>
<dbReference type="Gene3D" id="3.30.40.10">
    <property type="entry name" value="Zinc/RING finger domain, C3HC4 (zinc finger)"/>
    <property type="match status" value="1"/>
</dbReference>
<feature type="compositionally biased region" description="Low complexity" evidence="12">
    <location>
        <begin position="475"/>
        <end position="506"/>
    </location>
</feature>
<dbReference type="PROSITE" id="PS50089">
    <property type="entry name" value="ZF_RING_2"/>
    <property type="match status" value="1"/>
</dbReference>
<dbReference type="Proteomes" id="UP001175211">
    <property type="component" value="Unassembled WGS sequence"/>
</dbReference>
<evidence type="ECO:0000256" key="8">
    <source>
        <dbReference type="ARBA" id="ARBA00023125"/>
    </source>
</evidence>